<dbReference type="Proteomes" id="UP001596023">
    <property type="component" value="Unassembled WGS sequence"/>
</dbReference>
<organism evidence="1 2">
    <name type="scientific">Dysgonomonas termitidis</name>
    <dbReference type="NCBI Taxonomy" id="1516126"/>
    <lineage>
        <taxon>Bacteria</taxon>
        <taxon>Pseudomonadati</taxon>
        <taxon>Bacteroidota</taxon>
        <taxon>Bacteroidia</taxon>
        <taxon>Bacteroidales</taxon>
        <taxon>Dysgonomonadaceae</taxon>
        <taxon>Dysgonomonas</taxon>
    </lineage>
</organism>
<sequence>MRVIKQEEAKECELDPKEQPVNPFVYNQDFSIPNGYTMFEADNGIAIPADVDTGDYHFMIIRVTDKAGWQQLKAISLKIKDKE</sequence>
<dbReference type="RefSeq" id="WP_380000698.1">
    <property type="nucleotide sequence ID" value="NZ_JBHSGN010000137.1"/>
</dbReference>
<accession>A0ABV9L3U9</accession>
<proteinExistence type="predicted"/>
<name>A0ABV9L3U9_9BACT</name>
<gene>
    <name evidence="1" type="ORF">ACFO6W_22455</name>
</gene>
<protein>
    <submittedName>
        <fullName evidence="1">DUF4625 domain-containing protein</fullName>
    </submittedName>
</protein>
<evidence type="ECO:0000313" key="2">
    <source>
        <dbReference type="Proteomes" id="UP001596023"/>
    </source>
</evidence>
<dbReference type="EMBL" id="JBHSGN010000137">
    <property type="protein sequence ID" value="MFC4676448.1"/>
    <property type="molecule type" value="Genomic_DNA"/>
</dbReference>
<dbReference type="Pfam" id="PF15418">
    <property type="entry name" value="DUF4625"/>
    <property type="match status" value="1"/>
</dbReference>
<keyword evidence="2" id="KW-1185">Reference proteome</keyword>
<reference evidence="2" key="1">
    <citation type="journal article" date="2019" name="Int. J. Syst. Evol. Microbiol.">
        <title>The Global Catalogue of Microorganisms (GCM) 10K type strain sequencing project: providing services to taxonomists for standard genome sequencing and annotation.</title>
        <authorList>
            <consortium name="The Broad Institute Genomics Platform"/>
            <consortium name="The Broad Institute Genome Sequencing Center for Infectious Disease"/>
            <person name="Wu L."/>
            <person name="Ma J."/>
        </authorList>
    </citation>
    <scope>NUCLEOTIDE SEQUENCE [LARGE SCALE GENOMIC DNA]</scope>
    <source>
        <strain evidence="2">CCUG 66188</strain>
    </source>
</reference>
<comment type="caution">
    <text evidence="1">The sequence shown here is derived from an EMBL/GenBank/DDBJ whole genome shotgun (WGS) entry which is preliminary data.</text>
</comment>
<evidence type="ECO:0000313" key="1">
    <source>
        <dbReference type="EMBL" id="MFC4676448.1"/>
    </source>
</evidence>
<dbReference type="InterPro" id="IPR027829">
    <property type="entry name" value="DUF4625"/>
</dbReference>